<dbReference type="Pfam" id="PF00535">
    <property type="entry name" value="Glycos_transf_2"/>
    <property type="match status" value="1"/>
</dbReference>
<accession>A0A1N5UEN3</accession>
<dbReference type="EMBL" id="LT671858">
    <property type="protein sequence ID" value="SIM59140.1"/>
    <property type="molecule type" value="Genomic_DNA"/>
</dbReference>
<keyword evidence="2" id="KW-0808">Transferase</keyword>
<dbReference type="Proteomes" id="UP000195607">
    <property type="component" value="Chromosome I"/>
</dbReference>
<gene>
    <name evidence="2" type="ORF">CSP5_0927</name>
</gene>
<evidence type="ECO:0000259" key="1">
    <source>
        <dbReference type="Pfam" id="PF00535"/>
    </source>
</evidence>
<evidence type="ECO:0000313" key="3">
    <source>
        <dbReference type="Proteomes" id="UP000195607"/>
    </source>
</evidence>
<dbReference type="AlphaFoldDB" id="A0A1N5UEN3"/>
<dbReference type="RefSeq" id="WP_148689721.1">
    <property type="nucleotide sequence ID" value="NZ_LT671858.1"/>
</dbReference>
<dbReference type="GO" id="GO:0016758">
    <property type="term" value="F:hexosyltransferase activity"/>
    <property type="evidence" value="ECO:0007669"/>
    <property type="project" value="UniProtKB-ARBA"/>
</dbReference>
<sequence length="308" mass="36217">MHKSEFITVIIRAYNRKDFLIKAVDSALNQTLRASDYEVIVVKNWKDEIIDNYLSSKSIKVIFKDGIAGSLIVEGLKASAGNVICFLDDDDQFMNMKLETVYRKFYENKELTYYHNGISAIKEDGSPANFKHDSIDFGMSNISIKKLALNENIIEKISFFQDPIVFSLALNYGGKLIDDKTPLTFYLLHSSTSNFENMSFEEYKMKSYKAYQNYLKNAEMVLSLLEKRKARRYMAAMICDLKMGRFQFNPEIRPDHVFTFITCKYIPLSRRWIQFKSYIALKYFPRRFRPVILRKREHQFNLDKNKNN</sequence>
<dbReference type="GeneID" id="41588196"/>
<dbReference type="CDD" id="cd00761">
    <property type="entry name" value="Glyco_tranf_GTA_type"/>
    <property type="match status" value="1"/>
</dbReference>
<name>A0A1N5UEN3_9ARCH</name>
<dbReference type="PANTHER" id="PTHR22916">
    <property type="entry name" value="GLYCOSYLTRANSFERASE"/>
    <property type="match status" value="1"/>
</dbReference>
<dbReference type="PANTHER" id="PTHR22916:SF3">
    <property type="entry name" value="UDP-GLCNAC:BETAGAL BETA-1,3-N-ACETYLGLUCOSAMINYLTRANSFERASE-LIKE PROTEIN 1"/>
    <property type="match status" value="1"/>
</dbReference>
<dbReference type="Gene3D" id="3.90.550.10">
    <property type="entry name" value="Spore Coat Polysaccharide Biosynthesis Protein SpsA, Chain A"/>
    <property type="match status" value="1"/>
</dbReference>
<protein>
    <submittedName>
        <fullName evidence="2">Glycosyltransferase</fullName>
    </submittedName>
</protein>
<feature type="domain" description="Glycosyltransferase 2-like" evidence="1">
    <location>
        <begin position="8"/>
        <end position="110"/>
    </location>
</feature>
<evidence type="ECO:0000313" key="2">
    <source>
        <dbReference type="EMBL" id="SIM59140.1"/>
    </source>
</evidence>
<dbReference type="InterPro" id="IPR001173">
    <property type="entry name" value="Glyco_trans_2-like"/>
</dbReference>
<organism evidence="2 3">
    <name type="scientific">Cuniculiplasma divulgatum</name>
    <dbReference type="NCBI Taxonomy" id="1673428"/>
    <lineage>
        <taxon>Archaea</taxon>
        <taxon>Methanobacteriati</taxon>
        <taxon>Thermoplasmatota</taxon>
        <taxon>Thermoplasmata</taxon>
        <taxon>Thermoplasmatales</taxon>
        <taxon>Cuniculiplasmataceae</taxon>
        <taxon>Cuniculiplasma</taxon>
    </lineage>
</organism>
<dbReference type="InterPro" id="IPR029044">
    <property type="entry name" value="Nucleotide-diphossugar_trans"/>
</dbReference>
<proteinExistence type="predicted"/>
<reference evidence="2 3" key="1">
    <citation type="submission" date="2016-04" db="EMBL/GenBank/DDBJ databases">
        <authorList>
            <person name="Evans L.H."/>
            <person name="Alamgir A."/>
            <person name="Owens N."/>
            <person name="Weber N.D."/>
            <person name="Virtaneva K."/>
            <person name="Barbian K."/>
            <person name="Babar A."/>
            <person name="Rosenke K."/>
        </authorList>
    </citation>
    <scope>NUCLEOTIDE SEQUENCE [LARGE SCALE GENOMIC DNA]</scope>
    <source>
        <strain evidence="3">S5(T) (JCM 30642 \VKM B-2941)</strain>
    </source>
</reference>
<dbReference type="SUPFAM" id="SSF53448">
    <property type="entry name" value="Nucleotide-diphospho-sugar transferases"/>
    <property type="match status" value="1"/>
</dbReference>